<dbReference type="InterPro" id="IPR032690">
    <property type="entry name" value="CarS"/>
</dbReference>
<comment type="similarity">
    <text evidence="11">Belongs to the CDP-archaeol synthase family.</text>
</comment>
<feature type="transmembrane region" description="Helical" evidence="11">
    <location>
        <begin position="147"/>
        <end position="170"/>
    </location>
</feature>
<keyword evidence="3 11" id="KW-0808">Transferase</keyword>
<keyword evidence="9 11" id="KW-0594">Phospholipid biosynthesis</keyword>
<keyword evidence="4 11" id="KW-0812">Transmembrane</keyword>
<feature type="transmembrane region" description="Helical" evidence="11">
    <location>
        <begin position="52"/>
        <end position="72"/>
    </location>
</feature>
<keyword evidence="1 11" id="KW-1003">Cell membrane</keyword>
<evidence type="ECO:0000256" key="11">
    <source>
        <dbReference type="HAMAP-Rule" id="MF_01117"/>
    </source>
</evidence>
<keyword evidence="2 11" id="KW-0444">Lipid biosynthesis</keyword>
<gene>
    <name evidence="11" type="primary">carS</name>
    <name evidence="12" type="ORF">EF806_06765</name>
</gene>
<dbReference type="PANTHER" id="PTHR39650">
    <property type="entry name" value="CDP-ARCHAEOL SYNTHASE"/>
    <property type="match status" value="1"/>
</dbReference>
<evidence type="ECO:0000313" key="12">
    <source>
        <dbReference type="EMBL" id="RZN63924.1"/>
    </source>
</evidence>
<accession>A0A520KRE1</accession>
<dbReference type="HAMAP" id="MF_01117">
    <property type="entry name" value="CDP_archaeol_synth"/>
    <property type="match status" value="1"/>
</dbReference>
<name>A0A520KRE1_METT2</name>
<comment type="caution">
    <text evidence="12">The sequence shown here is derived from an EMBL/GenBank/DDBJ whole genome shotgun (WGS) entry which is preliminary data.</text>
</comment>
<evidence type="ECO:0000256" key="1">
    <source>
        <dbReference type="ARBA" id="ARBA00022475"/>
    </source>
</evidence>
<dbReference type="InterPro" id="IPR002726">
    <property type="entry name" value="CarS_archaea"/>
</dbReference>
<protein>
    <recommendedName>
        <fullName evidence="11">CDP-archaeol synthase</fullName>
        <ecNumber evidence="11">2.7.7.67</ecNumber>
    </recommendedName>
    <alternativeName>
        <fullName evidence="11">CDP-2,3-bis-(O-geranylgeranyl)-sn-glycerol synthase</fullName>
    </alternativeName>
</protein>
<evidence type="ECO:0000256" key="7">
    <source>
        <dbReference type="ARBA" id="ARBA00023098"/>
    </source>
</evidence>
<evidence type="ECO:0000256" key="10">
    <source>
        <dbReference type="ARBA" id="ARBA00023264"/>
    </source>
</evidence>
<keyword evidence="6 11" id="KW-1133">Transmembrane helix</keyword>
<organism evidence="12 13">
    <name type="scientific">Methanoliparum thermophilum</name>
    <dbReference type="NCBI Taxonomy" id="2491083"/>
    <lineage>
        <taxon>Archaea</taxon>
        <taxon>Methanobacteriati</taxon>
        <taxon>Methanobacteriota</taxon>
        <taxon>Candidatus Methanoliparia</taxon>
        <taxon>Candidatus Methanoliparales</taxon>
        <taxon>Candidatus Methanoliparaceae</taxon>
        <taxon>Candidatus Methanoliparum</taxon>
    </lineage>
</organism>
<evidence type="ECO:0000256" key="5">
    <source>
        <dbReference type="ARBA" id="ARBA00022842"/>
    </source>
</evidence>
<evidence type="ECO:0000256" key="2">
    <source>
        <dbReference type="ARBA" id="ARBA00022516"/>
    </source>
</evidence>
<dbReference type="Proteomes" id="UP000317158">
    <property type="component" value="Unassembled WGS sequence"/>
</dbReference>
<evidence type="ECO:0000313" key="13">
    <source>
        <dbReference type="Proteomes" id="UP000317158"/>
    </source>
</evidence>
<reference evidence="12 13" key="1">
    <citation type="journal article" date="2019" name="Nat. Microbiol.">
        <title>Wide diversity of methane and short-chain alkane metabolisms in uncultured archaea.</title>
        <authorList>
            <person name="Borrel G."/>
            <person name="Adam P.S."/>
            <person name="McKay L.J."/>
            <person name="Chen L.X."/>
            <person name="Sierra-Garcia I.N."/>
            <person name="Sieber C.M."/>
            <person name="Letourneur Q."/>
            <person name="Ghozlane A."/>
            <person name="Andersen G.L."/>
            <person name="Li W.J."/>
            <person name="Hallam S.J."/>
            <person name="Muyzer G."/>
            <person name="de Oliveira V.M."/>
            <person name="Inskeep W.P."/>
            <person name="Banfield J.F."/>
            <person name="Gribaldo S."/>
        </authorList>
    </citation>
    <scope>NUCLEOTIDE SEQUENCE [LARGE SCALE GENOMIC DNA]</scope>
    <source>
        <strain evidence="12">NM1a</strain>
    </source>
</reference>
<dbReference type="EMBL" id="RXIF01000012">
    <property type="protein sequence ID" value="RZN63924.1"/>
    <property type="molecule type" value="Genomic_DNA"/>
</dbReference>
<evidence type="ECO:0000256" key="9">
    <source>
        <dbReference type="ARBA" id="ARBA00023209"/>
    </source>
</evidence>
<keyword evidence="12" id="KW-0548">Nucleotidyltransferase</keyword>
<feature type="transmembrane region" description="Helical" evidence="11">
    <location>
        <begin position="117"/>
        <end position="135"/>
    </location>
</feature>
<dbReference type="PANTHER" id="PTHR39650:SF1">
    <property type="entry name" value="CDP-ARCHAEOL SYNTHASE"/>
    <property type="match status" value="1"/>
</dbReference>
<feature type="transmembrane region" description="Helical" evidence="11">
    <location>
        <begin position="6"/>
        <end position="31"/>
    </location>
</feature>
<evidence type="ECO:0000256" key="6">
    <source>
        <dbReference type="ARBA" id="ARBA00022989"/>
    </source>
</evidence>
<sequence>MNISYLILLSIWLMLPAYISNPSAALFGGGIPIDFGKRLKDGYRVFGDGKTYRGLIIGTLCGILIGLIQNILSPYIGLPRFPILALFCLSFGSLFGDLTKSFFKRRLGLERGAPLPLLDQLDFVFGSWLLSFIFVREWFLNSFLYEYGNVIIVILIVTPLLHLSVNYIGYKLGVKKEPW</sequence>
<keyword evidence="7 11" id="KW-0443">Lipid metabolism</keyword>
<comment type="function">
    <text evidence="11">Catalyzes the formation of CDP-2,3-bis-(O-geranylgeranyl)-sn-glycerol (CDP-archaeol) from 2,3-bis-(O-geranylgeranyl)-sn-glycerol 1-phosphate (DGGGP) and CTP. This reaction is the third ether-bond-formation step in the biosynthesis of archaeal membrane lipids.</text>
</comment>
<dbReference type="GO" id="GO:0043338">
    <property type="term" value="F:CDP-2,3-bis-(O-geranylgeranyl)-sn-glycerol synthase activity"/>
    <property type="evidence" value="ECO:0007669"/>
    <property type="project" value="UniProtKB-EC"/>
</dbReference>
<dbReference type="NCBIfam" id="NF003114">
    <property type="entry name" value="PRK04032.1"/>
    <property type="match status" value="1"/>
</dbReference>
<comment type="pathway">
    <text evidence="11">Membrane lipid metabolism; glycerophospholipid metabolism.</text>
</comment>
<feature type="transmembrane region" description="Helical" evidence="11">
    <location>
        <begin position="78"/>
        <end position="96"/>
    </location>
</feature>
<keyword evidence="5 11" id="KW-0460">Magnesium</keyword>
<proteinExistence type="inferred from homology"/>
<dbReference type="GO" id="GO:0005886">
    <property type="term" value="C:plasma membrane"/>
    <property type="evidence" value="ECO:0007669"/>
    <property type="project" value="UniProtKB-SubCell"/>
</dbReference>
<dbReference type="AlphaFoldDB" id="A0A520KRE1"/>
<keyword evidence="10 11" id="KW-1208">Phospholipid metabolism</keyword>
<dbReference type="GO" id="GO:0046474">
    <property type="term" value="P:glycerophospholipid biosynthetic process"/>
    <property type="evidence" value="ECO:0007669"/>
    <property type="project" value="UniProtKB-UniRule"/>
</dbReference>
<evidence type="ECO:0000256" key="3">
    <source>
        <dbReference type="ARBA" id="ARBA00022679"/>
    </source>
</evidence>
<keyword evidence="8 11" id="KW-0472">Membrane</keyword>
<comment type="cofactor">
    <cofactor evidence="11">
        <name>Mg(2+)</name>
        <dbReference type="ChEBI" id="CHEBI:18420"/>
    </cofactor>
</comment>
<comment type="catalytic activity">
    <reaction evidence="11">
        <text>2,3-bis-O-(geranylgeranyl)-sn-glycerol 1-phosphate + CTP + H(+) = CDP-2,3-bis-O-(geranylgeranyl)-sn-glycerol + diphosphate</text>
        <dbReference type="Rhea" id="RHEA:25690"/>
        <dbReference type="ChEBI" id="CHEBI:15378"/>
        <dbReference type="ChEBI" id="CHEBI:33019"/>
        <dbReference type="ChEBI" id="CHEBI:37563"/>
        <dbReference type="ChEBI" id="CHEBI:58837"/>
        <dbReference type="ChEBI" id="CHEBI:58838"/>
        <dbReference type="EC" id="2.7.7.67"/>
    </reaction>
</comment>
<dbReference type="EC" id="2.7.7.67" evidence="11"/>
<comment type="subcellular location">
    <subcellularLocation>
        <location evidence="11">Cell membrane</location>
        <topology evidence="11">Multi-pass membrane protein</topology>
    </subcellularLocation>
</comment>
<dbReference type="UniPathway" id="UPA00940"/>
<evidence type="ECO:0000256" key="8">
    <source>
        <dbReference type="ARBA" id="ARBA00023136"/>
    </source>
</evidence>
<dbReference type="Pfam" id="PF01864">
    <property type="entry name" value="CarS-like"/>
    <property type="match status" value="1"/>
</dbReference>
<evidence type="ECO:0000256" key="4">
    <source>
        <dbReference type="ARBA" id="ARBA00022692"/>
    </source>
</evidence>